<organism evidence="8 9">
    <name type="scientific">Roseateles paludis</name>
    <dbReference type="NCBI Taxonomy" id="3145238"/>
    <lineage>
        <taxon>Bacteria</taxon>
        <taxon>Pseudomonadati</taxon>
        <taxon>Pseudomonadota</taxon>
        <taxon>Betaproteobacteria</taxon>
        <taxon>Burkholderiales</taxon>
        <taxon>Sphaerotilaceae</taxon>
        <taxon>Roseateles</taxon>
    </lineage>
</organism>
<sequence>MWRDRATGGPAARWKWGLAGVGLLVLWTVVGATWFLRTYLGPVTWDQVLFHLQNGGLDYADPRMLWRGFRCLMAVLVLTGLSLCAVRRCVHLPRVAMWAVWAALSLGAVVSVQATVHDPCEPDPEGADYLATYYVDPAEQHWQRPAQAPAQLPDVLVVFVESLDEEYVHPSHPDAPLLPHLTQLRDDLQTLGSLRNLSGASWTMGGIFTALCGLPLQPVGLMSRNTLEYSTRFFPGGRCLTDVMAGLGWDVSFYGGASLKFAGKGQFLKDHSVARRFGREEWRRIAPGVEVEGWGVLDAGLVELAWADMQRPRPRNAPRLSLLLTVDTHGPMGTLDPGCTLRRDDVPPEDVMRSALRCADKAVDSLVRRFVAERNGRPKVVWVMGDHLNPEPLLGDADLAPDFDGRSVFHALARYDANGQPLPMIDQHREFTHVDVLPTLAEAIGLSWQPAAHQLGLGRSLLATPAQPTLAERDGLALMNGRLSCRSPRFQRLWLRGA</sequence>
<dbReference type="InterPro" id="IPR050448">
    <property type="entry name" value="OpgB/LTA_synthase_biosynth"/>
</dbReference>
<keyword evidence="9" id="KW-1185">Reference proteome</keyword>
<accession>A0ABV0FZA6</accession>
<evidence type="ECO:0000256" key="3">
    <source>
        <dbReference type="ARBA" id="ARBA00022692"/>
    </source>
</evidence>
<evidence type="ECO:0000256" key="6">
    <source>
        <dbReference type="SAM" id="Phobius"/>
    </source>
</evidence>
<comment type="caution">
    <text evidence="8">The sequence shown here is derived from an EMBL/GenBank/DDBJ whole genome shotgun (WGS) entry which is preliminary data.</text>
</comment>
<dbReference type="PANTHER" id="PTHR47371:SF3">
    <property type="entry name" value="PHOSPHOGLYCEROL TRANSFERASE I"/>
    <property type="match status" value="1"/>
</dbReference>
<evidence type="ECO:0000259" key="7">
    <source>
        <dbReference type="Pfam" id="PF00884"/>
    </source>
</evidence>
<evidence type="ECO:0000256" key="5">
    <source>
        <dbReference type="ARBA" id="ARBA00023136"/>
    </source>
</evidence>
<feature type="transmembrane region" description="Helical" evidence="6">
    <location>
        <begin position="64"/>
        <end position="86"/>
    </location>
</feature>
<dbReference type="Proteomes" id="UP001495147">
    <property type="component" value="Unassembled WGS sequence"/>
</dbReference>
<dbReference type="SUPFAM" id="SSF53649">
    <property type="entry name" value="Alkaline phosphatase-like"/>
    <property type="match status" value="1"/>
</dbReference>
<feature type="domain" description="Sulfatase N-terminal" evidence="7">
    <location>
        <begin position="153"/>
        <end position="390"/>
    </location>
</feature>
<dbReference type="InterPro" id="IPR000917">
    <property type="entry name" value="Sulfatase_N"/>
</dbReference>
<gene>
    <name evidence="8" type="ORF">ABDJ85_04070</name>
</gene>
<dbReference type="PANTHER" id="PTHR47371">
    <property type="entry name" value="LIPOTEICHOIC ACID SYNTHASE"/>
    <property type="match status" value="1"/>
</dbReference>
<dbReference type="Gene3D" id="3.40.720.10">
    <property type="entry name" value="Alkaline Phosphatase, subunit A"/>
    <property type="match status" value="1"/>
</dbReference>
<proteinExistence type="predicted"/>
<feature type="transmembrane region" description="Helical" evidence="6">
    <location>
        <begin position="98"/>
        <end position="116"/>
    </location>
</feature>
<keyword evidence="2" id="KW-1003">Cell membrane</keyword>
<feature type="transmembrane region" description="Helical" evidence="6">
    <location>
        <begin position="16"/>
        <end position="36"/>
    </location>
</feature>
<dbReference type="RefSeq" id="WP_347703455.1">
    <property type="nucleotide sequence ID" value="NZ_JBDPZD010000001.1"/>
</dbReference>
<evidence type="ECO:0000256" key="2">
    <source>
        <dbReference type="ARBA" id="ARBA00022475"/>
    </source>
</evidence>
<keyword evidence="5 6" id="KW-0472">Membrane</keyword>
<protein>
    <submittedName>
        <fullName evidence="8">Sulfatase-like hydrolase/transferase</fullName>
    </submittedName>
</protein>
<reference evidence="8 9" key="1">
    <citation type="submission" date="2024-05" db="EMBL/GenBank/DDBJ databases">
        <title>Roseateles sp. DJS-2-20 16S ribosomal RNA gene Genome sequencing and assembly.</title>
        <authorList>
            <person name="Woo H."/>
        </authorList>
    </citation>
    <scope>NUCLEOTIDE SEQUENCE [LARGE SCALE GENOMIC DNA]</scope>
    <source>
        <strain evidence="8 9">DJS-2-20</strain>
    </source>
</reference>
<dbReference type="Pfam" id="PF00884">
    <property type="entry name" value="Sulfatase"/>
    <property type="match status" value="1"/>
</dbReference>
<keyword evidence="3 6" id="KW-0812">Transmembrane</keyword>
<comment type="subcellular location">
    <subcellularLocation>
        <location evidence="1">Cell membrane</location>
        <topology evidence="1">Multi-pass membrane protein</topology>
    </subcellularLocation>
</comment>
<evidence type="ECO:0000313" key="8">
    <source>
        <dbReference type="EMBL" id="MEO3690631.1"/>
    </source>
</evidence>
<dbReference type="InterPro" id="IPR017850">
    <property type="entry name" value="Alkaline_phosphatase_core_sf"/>
</dbReference>
<dbReference type="EMBL" id="JBDPZD010000001">
    <property type="protein sequence ID" value="MEO3690631.1"/>
    <property type="molecule type" value="Genomic_DNA"/>
</dbReference>
<name>A0ABV0FZA6_9BURK</name>
<evidence type="ECO:0000256" key="4">
    <source>
        <dbReference type="ARBA" id="ARBA00022989"/>
    </source>
</evidence>
<keyword evidence="4 6" id="KW-1133">Transmembrane helix</keyword>
<evidence type="ECO:0000256" key="1">
    <source>
        <dbReference type="ARBA" id="ARBA00004651"/>
    </source>
</evidence>
<evidence type="ECO:0000313" key="9">
    <source>
        <dbReference type="Proteomes" id="UP001495147"/>
    </source>
</evidence>